<proteinExistence type="predicted"/>
<dbReference type="AlphaFoldDB" id="A0A3B0RAJ5"/>
<sequence length="148" mass="16242">MNKLLSTVFLISMSAAALAEPEPNPIAIFAGLDKITGTITTFEINIGETKRFGSLNVTPRICNTRPITEEPKTTSFIEVDENQFDGTLKRIFTGWMLAQSPGLNAVEHPVYDIWLTGCRNPNAPKPDLSDVPPTTEPAQEEKKPEATN</sequence>
<dbReference type="Pfam" id="PF09923">
    <property type="entry name" value="DUF2155"/>
    <property type="match status" value="1"/>
</dbReference>
<feature type="region of interest" description="Disordered" evidence="1">
    <location>
        <begin position="122"/>
        <end position="148"/>
    </location>
</feature>
<dbReference type="EMBL" id="UOEC01000074">
    <property type="protein sequence ID" value="VAV90170.1"/>
    <property type="molecule type" value="Genomic_DNA"/>
</dbReference>
<name>A0A3B0RAJ5_9ZZZZ</name>
<evidence type="ECO:0008006" key="3">
    <source>
        <dbReference type="Google" id="ProtNLM"/>
    </source>
</evidence>
<feature type="compositionally biased region" description="Basic and acidic residues" evidence="1">
    <location>
        <begin position="139"/>
        <end position="148"/>
    </location>
</feature>
<protein>
    <recommendedName>
        <fullName evidence="3">Cellulase-like protein</fullName>
    </recommendedName>
</protein>
<reference evidence="2" key="1">
    <citation type="submission" date="2018-06" db="EMBL/GenBank/DDBJ databases">
        <authorList>
            <person name="Zhirakovskaya E."/>
        </authorList>
    </citation>
    <scope>NUCLEOTIDE SEQUENCE</scope>
</reference>
<dbReference type="InterPro" id="IPR019225">
    <property type="entry name" value="DUF2155"/>
</dbReference>
<accession>A0A3B0RAJ5</accession>
<evidence type="ECO:0000313" key="2">
    <source>
        <dbReference type="EMBL" id="VAV90170.1"/>
    </source>
</evidence>
<organism evidence="2">
    <name type="scientific">hydrothermal vent metagenome</name>
    <dbReference type="NCBI Taxonomy" id="652676"/>
    <lineage>
        <taxon>unclassified sequences</taxon>
        <taxon>metagenomes</taxon>
        <taxon>ecological metagenomes</taxon>
    </lineage>
</organism>
<gene>
    <name evidence="2" type="ORF">MNBD_ALPHA08-305</name>
</gene>
<evidence type="ECO:0000256" key="1">
    <source>
        <dbReference type="SAM" id="MobiDB-lite"/>
    </source>
</evidence>